<organism evidence="2 3">
    <name type="scientific">Oceanobacillus halophilus</name>
    <dbReference type="NCBI Taxonomy" id="930130"/>
    <lineage>
        <taxon>Bacteria</taxon>
        <taxon>Bacillati</taxon>
        <taxon>Bacillota</taxon>
        <taxon>Bacilli</taxon>
        <taxon>Bacillales</taxon>
        <taxon>Bacillaceae</taxon>
        <taxon>Oceanobacillus</taxon>
    </lineage>
</organism>
<evidence type="ECO:0000256" key="1">
    <source>
        <dbReference type="SAM" id="Coils"/>
    </source>
</evidence>
<gene>
    <name evidence="2" type="ORF">D8M06_18585</name>
</gene>
<comment type="caution">
    <text evidence="2">The sequence shown here is derived from an EMBL/GenBank/DDBJ whole genome shotgun (WGS) entry which is preliminary data.</text>
</comment>
<protein>
    <submittedName>
        <fullName evidence="2">Uncharacterized protein</fullName>
    </submittedName>
</protein>
<proteinExistence type="predicted"/>
<keyword evidence="3" id="KW-1185">Reference proteome</keyword>
<dbReference type="OrthoDB" id="2960625at2"/>
<name>A0A494ZS49_9BACI</name>
<dbReference type="EMBL" id="RBZP01000028">
    <property type="protein sequence ID" value="RKQ28679.1"/>
    <property type="molecule type" value="Genomic_DNA"/>
</dbReference>
<dbReference type="AlphaFoldDB" id="A0A494ZS49"/>
<reference evidence="2 3" key="1">
    <citation type="journal article" date="2016" name="Int. J. Syst. Evol. Microbiol.">
        <title>Oceanobacillus halophilus sp. nov., a novel moderately halophilic bacterium from a hypersaline lake.</title>
        <authorList>
            <person name="Amoozegar M.A."/>
            <person name="Bagheri M."/>
            <person name="Makhdoumi A."/>
            <person name="Nikou M.M."/>
            <person name="Fazeli S.A.S."/>
            <person name="Schumann P."/>
            <person name="Sproer C."/>
            <person name="Sanchez-Porro C."/>
            <person name="Ventosa A."/>
        </authorList>
    </citation>
    <scope>NUCLEOTIDE SEQUENCE [LARGE SCALE GENOMIC DNA]</scope>
    <source>
        <strain evidence="2 3">DSM 23996</strain>
    </source>
</reference>
<sequence length="671" mass="78026">MKNRELEVAVESLANYASMKQSTIDVIEDVEILFSSIRAEVEQFTNSIRQAGRKGNRDKVNELRKEQRQLEKLATKLSRTFPDAALYTNYRNGTLNQSKKSLENVIRNYQSIYAKLVITNGSTFKELPVLIKEEQQELTVTLEENHKKILSIQPSDNLFISKREILFFNSTGHPYYLIFNNKIPLNLSTYNVLKDYYFHSATTVYGTIGTKRFKGEKISFLLGNQDIYIFHNFYEVFSFKISQLKRMQQIGKEELSCQFKSATNEVSFVSFTKVPKQLQDLLQDTVEKLDMVMVNEEPYLFSLEKQGLHFYQSTNYRKLIQYSDIQSIVILDNRQENMKIHLKSYTNQDVEIYLDHSNVEKTLQTVFQKKKIPLLRKAKLTNLYSSWSKQVNDSLLYNFFGQLVFMQMGMKEIQENAKIGQDMKNRQILNYMYYTIREHKRQVDRVATQFPQMLWKEEGKLLPNQDEIIYEQLQTKLVTLSAQMQRHFTEIENALLPLSFAIIPKKKIDQTNNNSTSNYVAAGAIAGLGLLTGGIAPIAIGAITAMSTYNSDKNQQALQQNRDENENLKINFYIHKALDSFDHLMDTMLPYYVNQFSNTYYSAAKKQARNLQTLQEDSIAKSKVAIFERLTDFYVMKQLPVEDGYAINKEKIIRSIYATPTLNEENLLETY</sequence>
<evidence type="ECO:0000313" key="2">
    <source>
        <dbReference type="EMBL" id="RKQ28679.1"/>
    </source>
</evidence>
<dbReference type="RefSeq" id="WP_121206082.1">
    <property type="nucleotide sequence ID" value="NZ_RBZP01000028.1"/>
</dbReference>
<dbReference type="Proteomes" id="UP000269301">
    <property type="component" value="Unassembled WGS sequence"/>
</dbReference>
<accession>A0A494ZS49</accession>
<evidence type="ECO:0000313" key="3">
    <source>
        <dbReference type="Proteomes" id="UP000269301"/>
    </source>
</evidence>
<feature type="coiled-coil region" evidence="1">
    <location>
        <begin position="53"/>
        <end position="80"/>
    </location>
</feature>
<keyword evidence="1" id="KW-0175">Coiled coil</keyword>